<dbReference type="Proteomes" id="UP000030687">
    <property type="component" value="Unassembled WGS sequence"/>
</dbReference>
<protein>
    <submittedName>
        <fullName evidence="2">Uncharacterized protein</fullName>
    </submittedName>
</protein>
<keyword evidence="1" id="KW-1133">Transmembrane helix</keyword>
<dbReference type="AlphaFoldDB" id="V4VL26"/>
<sequence>MYIQGEGVGELQYSTKQLTKKFDFSSFFDCVLQIENPFKNQTFFFLFFFFKFLLCLWKFNILSPPPDEACSKLLLKQSPNLTV</sequence>
<keyword evidence="1" id="KW-0472">Membrane</keyword>
<accession>V4VL26</accession>
<gene>
    <name evidence="2" type="ORF">CICLE_v10023117mg</name>
</gene>
<name>V4VL26_CITCL</name>
<dbReference type="KEGG" id="cic:CICLE_v10023117mg"/>
<organism evidence="2 3">
    <name type="scientific">Citrus clementina</name>
    <name type="common">Clementine</name>
    <name type="synonym">Citrus deliciosa x Citrus sinensis</name>
    <dbReference type="NCBI Taxonomy" id="85681"/>
    <lineage>
        <taxon>Eukaryota</taxon>
        <taxon>Viridiplantae</taxon>
        <taxon>Streptophyta</taxon>
        <taxon>Embryophyta</taxon>
        <taxon>Tracheophyta</taxon>
        <taxon>Spermatophyta</taxon>
        <taxon>Magnoliopsida</taxon>
        <taxon>eudicotyledons</taxon>
        <taxon>Gunneridae</taxon>
        <taxon>Pentapetalae</taxon>
        <taxon>rosids</taxon>
        <taxon>malvids</taxon>
        <taxon>Sapindales</taxon>
        <taxon>Rutaceae</taxon>
        <taxon>Aurantioideae</taxon>
        <taxon>Citrus</taxon>
    </lineage>
</organism>
<dbReference type="EMBL" id="KI536661">
    <property type="protein sequence ID" value="ESR53449.1"/>
    <property type="molecule type" value="Genomic_DNA"/>
</dbReference>
<reference evidence="2 3" key="1">
    <citation type="submission" date="2013-10" db="EMBL/GenBank/DDBJ databases">
        <authorList>
            <consortium name="International Citrus Genome Consortium"/>
            <person name="Jenkins J."/>
            <person name="Schmutz J."/>
            <person name="Prochnik S."/>
            <person name="Rokhsar D."/>
            <person name="Gmitter F."/>
            <person name="Ollitrault P."/>
            <person name="Machado M."/>
            <person name="Talon M."/>
            <person name="Wincker P."/>
            <person name="Jaillon O."/>
            <person name="Morgante M."/>
        </authorList>
    </citation>
    <scope>NUCLEOTIDE SEQUENCE</scope>
    <source>
        <strain evidence="3">cv. Clemenules</strain>
    </source>
</reference>
<dbReference type="Gramene" id="ESR53449">
    <property type="protein sequence ID" value="ESR53449"/>
    <property type="gene ID" value="CICLE_v10023117mg"/>
</dbReference>
<keyword evidence="1" id="KW-0812">Transmembrane</keyword>
<proteinExistence type="predicted"/>
<evidence type="ECO:0000256" key="1">
    <source>
        <dbReference type="SAM" id="Phobius"/>
    </source>
</evidence>
<evidence type="ECO:0000313" key="2">
    <source>
        <dbReference type="EMBL" id="ESR53449.1"/>
    </source>
</evidence>
<feature type="transmembrane region" description="Helical" evidence="1">
    <location>
        <begin position="42"/>
        <end position="59"/>
    </location>
</feature>
<evidence type="ECO:0000313" key="3">
    <source>
        <dbReference type="Proteomes" id="UP000030687"/>
    </source>
</evidence>
<dbReference type="InParanoid" id="V4VL26"/>
<keyword evidence="3" id="KW-1185">Reference proteome</keyword>